<evidence type="ECO:0000313" key="4">
    <source>
        <dbReference type="EMBL" id="GAA4739071.1"/>
    </source>
</evidence>
<dbReference type="NCBIfam" id="TIGR00996">
    <property type="entry name" value="Mtu_fam_mce"/>
    <property type="match status" value="1"/>
</dbReference>
<dbReference type="InterPro" id="IPR003399">
    <property type="entry name" value="Mce/MlaD"/>
</dbReference>
<dbReference type="Pfam" id="PF11887">
    <property type="entry name" value="Mce4_CUP1"/>
    <property type="match status" value="1"/>
</dbReference>
<comment type="caution">
    <text evidence="4">The sequence shown here is derived from an EMBL/GenBank/DDBJ whole genome shotgun (WGS) entry which is preliminary data.</text>
</comment>
<keyword evidence="5" id="KW-1185">Reference proteome</keyword>
<dbReference type="PANTHER" id="PTHR33371">
    <property type="entry name" value="INTERMEMBRANE PHOSPHOLIPID TRANSPORT SYSTEM BINDING PROTEIN MLAD-RELATED"/>
    <property type="match status" value="1"/>
</dbReference>
<dbReference type="InterPro" id="IPR024516">
    <property type="entry name" value="Mce_C"/>
</dbReference>
<dbReference type="Proteomes" id="UP001499882">
    <property type="component" value="Unassembled WGS sequence"/>
</dbReference>
<sequence length="344" mass="37622">MKILDRRTTSDLVKLLVFIVVTTMATSVLVVLIGNISFQPKHEYRAVFVDATGVVKGDDIRIAGVKVGSVKDVDVVDRTRARVTFTVEETETLSKATHAAIRYRNLVGQRYISLSDQIGDTGELEPGDTIPVAQTTPALDLTVLFNGFKPLFQALSPTDINQLSYEIIQVFQGEGGTLEGLLAHTASVTSTLASRDQVIGELIDNLNEVLDHVGDRDDQLSKLIRTFRTFVGGLKDDREAILGSLDDVSELSVQTADLVSGIREPFVGDIKQLRRLAGNLDSGKAELDRALQVLPIKLNKVGRTATYGSWFNFYLCHFQGRVRLPGGQSVPVDYNTGSDRCDLG</sequence>
<dbReference type="PANTHER" id="PTHR33371:SF17">
    <property type="entry name" value="MCE-FAMILY PROTEIN MCE1B"/>
    <property type="match status" value="1"/>
</dbReference>
<proteinExistence type="predicted"/>
<dbReference type="InterPro" id="IPR052336">
    <property type="entry name" value="MlaD_Phospholipid_Transporter"/>
</dbReference>
<name>A0ABP8YW47_9ACTN</name>
<reference evidence="5" key="1">
    <citation type="journal article" date="2019" name="Int. J. Syst. Evol. Microbiol.">
        <title>The Global Catalogue of Microorganisms (GCM) 10K type strain sequencing project: providing services to taxonomists for standard genome sequencing and annotation.</title>
        <authorList>
            <consortium name="The Broad Institute Genomics Platform"/>
            <consortium name="The Broad Institute Genome Sequencing Center for Infectious Disease"/>
            <person name="Wu L."/>
            <person name="Ma J."/>
        </authorList>
    </citation>
    <scope>NUCLEOTIDE SEQUENCE [LARGE SCALE GENOMIC DNA]</scope>
    <source>
        <strain evidence="5">JCM 18532</strain>
    </source>
</reference>
<feature type="domain" description="Mce/MlaD" evidence="2">
    <location>
        <begin position="41"/>
        <end position="115"/>
    </location>
</feature>
<dbReference type="InterPro" id="IPR005693">
    <property type="entry name" value="Mce"/>
</dbReference>
<evidence type="ECO:0000259" key="3">
    <source>
        <dbReference type="Pfam" id="PF11887"/>
    </source>
</evidence>
<gene>
    <name evidence="4" type="ORF">GCM10023350_24350</name>
</gene>
<dbReference type="RefSeq" id="WP_345527044.1">
    <property type="nucleotide sequence ID" value="NZ_BAABKN010000014.1"/>
</dbReference>
<evidence type="ECO:0000313" key="5">
    <source>
        <dbReference type="Proteomes" id="UP001499882"/>
    </source>
</evidence>
<evidence type="ECO:0000256" key="1">
    <source>
        <dbReference type="SAM" id="Phobius"/>
    </source>
</evidence>
<organism evidence="4 5">
    <name type="scientific">Nocardioides endophyticus</name>
    <dbReference type="NCBI Taxonomy" id="1353775"/>
    <lineage>
        <taxon>Bacteria</taxon>
        <taxon>Bacillati</taxon>
        <taxon>Actinomycetota</taxon>
        <taxon>Actinomycetes</taxon>
        <taxon>Propionibacteriales</taxon>
        <taxon>Nocardioidaceae</taxon>
        <taxon>Nocardioides</taxon>
    </lineage>
</organism>
<keyword evidence="1" id="KW-0812">Transmembrane</keyword>
<keyword evidence="1" id="KW-0472">Membrane</keyword>
<accession>A0ABP8YW47</accession>
<feature type="domain" description="Mammalian cell entry C-terminal" evidence="3">
    <location>
        <begin position="122"/>
        <end position="326"/>
    </location>
</feature>
<protein>
    <submittedName>
        <fullName evidence="4">MCE family protein</fullName>
    </submittedName>
</protein>
<keyword evidence="1" id="KW-1133">Transmembrane helix</keyword>
<dbReference type="EMBL" id="BAABKN010000014">
    <property type="protein sequence ID" value="GAA4739071.1"/>
    <property type="molecule type" value="Genomic_DNA"/>
</dbReference>
<evidence type="ECO:0000259" key="2">
    <source>
        <dbReference type="Pfam" id="PF02470"/>
    </source>
</evidence>
<dbReference type="Pfam" id="PF02470">
    <property type="entry name" value="MlaD"/>
    <property type="match status" value="1"/>
</dbReference>
<feature type="transmembrane region" description="Helical" evidence="1">
    <location>
        <begin position="12"/>
        <end position="33"/>
    </location>
</feature>